<evidence type="ECO:0000313" key="2">
    <source>
        <dbReference type="EMBL" id="TBU03209.1"/>
    </source>
</evidence>
<proteinExistence type="predicted"/>
<accession>A0A4Q9L6F1</accession>
<protein>
    <recommendedName>
        <fullName evidence="1">BHLH domain-containing protein</fullName>
    </recommendedName>
</protein>
<gene>
    <name evidence="2" type="ORF">CWI37_0334p0010</name>
</gene>
<feature type="domain" description="BHLH" evidence="1">
    <location>
        <begin position="224"/>
        <end position="274"/>
    </location>
</feature>
<comment type="caution">
    <text evidence="2">The sequence shown here is derived from an EMBL/GenBank/DDBJ whole genome shotgun (WGS) entry which is preliminary data.</text>
</comment>
<sequence>MDNDYYNKKIKLRDSKEYHLEEEYEDDKCEKKSYNERNKNCLIKKMIQNENYGAKDNNLHYFKRSMQQNDLNYQDFEAKRSVINGKIDEFSLKAQSLKAINYFNEKTKTFRSSICKKYGFDAISSYEREYWKRPNYHDNIYGQKNIYLKNKDSHIKYIEQQCVFNFNEISKESLLGLLNRLMKIDSFFKNKSNFLPNFDFLLQQYDIFFQRKKKTKGGILGINEKRRNHVNSEHRRKDAISIGINALGDILPNQDFFEDDADIVFEAVFYILKLRYKNILLRNNIKE</sequence>
<evidence type="ECO:0000259" key="1">
    <source>
        <dbReference type="PROSITE" id="PS50888"/>
    </source>
</evidence>
<dbReference type="PROSITE" id="PS50888">
    <property type="entry name" value="BHLH"/>
    <property type="match status" value="1"/>
</dbReference>
<dbReference type="VEuPathDB" id="MicrosporidiaDB:CWI37_0334p0010"/>
<name>A0A4Q9L6F1_9MICR</name>
<dbReference type="AlphaFoldDB" id="A0A4Q9L6F1"/>
<dbReference type="InterPro" id="IPR036638">
    <property type="entry name" value="HLH_DNA-bd_sf"/>
</dbReference>
<reference evidence="2 3" key="1">
    <citation type="submission" date="2017-12" db="EMBL/GenBank/DDBJ databases">
        <authorList>
            <person name="Pombert J.-F."/>
            <person name="Haag K.L."/>
            <person name="Ebert D."/>
        </authorList>
    </citation>
    <scope>NUCLEOTIDE SEQUENCE [LARGE SCALE GENOMIC DNA]</scope>
    <source>
        <strain evidence="2">FI-OER-3-3</strain>
    </source>
</reference>
<dbReference type="SUPFAM" id="SSF47459">
    <property type="entry name" value="HLH, helix-loop-helix DNA-binding domain"/>
    <property type="match status" value="1"/>
</dbReference>
<dbReference type="Gene3D" id="4.10.280.10">
    <property type="entry name" value="Helix-loop-helix DNA-binding domain"/>
    <property type="match status" value="1"/>
</dbReference>
<organism evidence="2 3">
    <name type="scientific">Hamiltosporidium tvaerminnensis</name>
    <dbReference type="NCBI Taxonomy" id="1176355"/>
    <lineage>
        <taxon>Eukaryota</taxon>
        <taxon>Fungi</taxon>
        <taxon>Fungi incertae sedis</taxon>
        <taxon>Microsporidia</taxon>
        <taxon>Dubosqiidae</taxon>
        <taxon>Hamiltosporidium</taxon>
    </lineage>
</organism>
<dbReference type="Proteomes" id="UP000292362">
    <property type="component" value="Unassembled WGS sequence"/>
</dbReference>
<dbReference type="GO" id="GO:0046983">
    <property type="term" value="F:protein dimerization activity"/>
    <property type="evidence" value="ECO:0007669"/>
    <property type="project" value="InterPro"/>
</dbReference>
<dbReference type="InterPro" id="IPR011598">
    <property type="entry name" value="bHLH_dom"/>
</dbReference>
<evidence type="ECO:0000313" key="3">
    <source>
        <dbReference type="Proteomes" id="UP000292362"/>
    </source>
</evidence>
<dbReference type="EMBL" id="PITJ01000334">
    <property type="protein sequence ID" value="TBU03209.1"/>
    <property type="molecule type" value="Genomic_DNA"/>
</dbReference>